<dbReference type="AlphaFoldDB" id="A0A140DSZ8"/>
<feature type="signal peptide" evidence="2">
    <location>
        <begin position="1"/>
        <end position="20"/>
    </location>
</feature>
<dbReference type="InterPro" id="IPR013783">
    <property type="entry name" value="Ig-like_fold"/>
</dbReference>
<dbReference type="Gene3D" id="2.60.40.10">
    <property type="entry name" value="Immunoglobulins"/>
    <property type="match status" value="2"/>
</dbReference>
<accession>A0A140DSZ8</accession>
<reference evidence="4 5" key="1">
    <citation type="journal article" date="2016" name="Gut Pathog.">
        <title>Whole genome sequencing of "Faecalibaculum rodentium" ALO17, isolated from C57BL/6J laboratory mouse feces.</title>
        <authorList>
            <person name="Lim S."/>
            <person name="Chang D.H."/>
            <person name="Ahn S."/>
            <person name="Kim B.C."/>
        </authorList>
    </citation>
    <scope>NUCLEOTIDE SEQUENCE [LARGE SCALE GENOMIC DNA]</scope>
    <source>
        <strain evidence="4 5">Alo17</strain>
    </source>
</reference>
<keyword evidence="2" id="KW-0732">Signal</keyword>
<evidence type="ECO:0000313" key="5">
    <source>
        <dbReference type="Proteomes" id="UP000069771"/>
    </source>
</evidence>
<evidence type="ECO:0000256" key="1">
    <source>
        <dbReference type="SAM" id="Phobius"/>
    </source>
</evidence>
<dbReference type="STRING" id="1702221.AALO17_06410"/>
<dbReference type="InterPro" id="IPR041033">
    <property type="entry name" value="SpaA_PFL_dom_1"/>
</dbReference>
<evidence type="ECO:0000256" key="2">
    <source>
        <dbReference type="SAM" id="SignalP"/>
    </source>
</evidence>
<dbReference type="RefSeq" id="WP_067555347.1">
    <property type="nucleotide sequence ID" value="NZ_CAMTMS010000007.1"/>
</dbReference>
<sequence>MNRKISAALITGMVAGGALAGSHTILAESDRTPDVTLVPEKDLTKVPENGLGSISIELTESKDNRPRDNVKFGLYKVADVINGEYVLNDDFAQSEVDLNDIKTANDMEEVARKLSRFADESLVTELVTDYQGKTRADQLSVGVYLLQAEDIAGYEFIAPFLIAIPTWDDVDELFLYDVDVLPKHDQLPKIAVDKVDAATGVAITSNDFQFTSYSDPECKEKLDVVAGNITDGTATFEVDYGITYIKETGAPMGYMLSDEVVKVEINDEGMYVNDSKVDPGDDLIYHYVYNNTLLGGAKTAVGTNAGLLMAIGGASIVIVGIIAIKMKRKQN</sequence>
<dbReference type="Pfam" id="PF17802">
    <property type="entry name" value="SpaA"/>
    <property type="match status" value="1"/>
</dbReference>
<feature type="chain" id="PRO_5038501215" description="SpaA-like prealbumin fold domain-containing protein" evidence="2">
    <location>
        <begin position="21"/>
        <end position="331"/>
    </location>
</feature>
<gene>
    <name evidence="4" type="ORF">AALO17_06410</name>
</gene>
<protein>
    <recommendedName>
        <fullName evidence="3">SpaA-like prealbumin fold domain-containing protein</fullName>
    </recommendedName>
</protein>
<keyword evidence="1" id="KW-0812">Transmembrane</keyword>
<keyword evidence="1" id="KW-0472">Membrane</keyword>
<dbReference type="GeneID" id="78477463"/>
<organism evidence="4 5">
    <name type="scientific">Faecalibaculum rodentium</name>
    <dbReference type="NCBI Taxonomy" id="1702221"/>
    <lineage>
        <taxon>Bacteria</taxon>
        <taxon>Bacillati</taxon>
        <taxon>Bacillota</taxon>
        <taxon>Erysipelotrichia</taxon>
        <taxon>Erysipelotrichales</taxon>
        <taxon>Erysipelotrichaceae</taxon>
        <taxon>Faecalibaculum</taxon>
    </lineage>
</organism>
<evidence type="ECO:0000259" key="3">
    <source>
        <dbReference type="Pfam" id="PF17802"/>
    </source>
</evidence>
<keyword evidence="5" id="KW-1185">Reference proteome</keyword>
<dbReference type="KEGG" id="fro:AALO17_06410"/>
<proteinExistence type="predicted"/>
<evidence type="ECO:0000313" key="4">
    <source>
        <dbReference type="EMBL" id="AMK53775.1"/>
    </source>
</evidence>
<keyword evidence="1" id="KW-1133">Transmembrane helix</keyword>
<dbReference type="EMBL" id="CP011391">
    <property type="protein sequence ID" value="AMK53775.1"/>
    <property type="molecule type" value="Genomic_DNA"/>
</dbReference>
<dbReference type="Proteomes" id="UP000069771">
    <property type="component" value="Chromosome"/>
</dbReference>
<name>A0A140DSZ8_9FIRM</name>
<feature type="transmembrane region" description="Helical" evidence="1">
    <location>
        <begin position="305"/>
        <end position="324"/>
    </location>
</feature>
<feature type="domain" description="SpaA-like prealbumin fold" evidence="3">
    <location>
        <begin position="189"/>
        <end position="271"/>
    </location>
</feature>
<dbReference type="OrthoDB" id="1769694at2"/>